<dbReference type="Proteomes" id="UP001381693">
    <property type="component" value="Unassembled WGS sequence"/>
</dbReference>
<feature type="transmembrane region" description="Helical" evidence="11">
    <location>
        <begin position="180"/>
        <end position="203"/>
    </location>
</feature>
<organism evidence="12 13">
    <name type="scientific">Halocaridina rubra</name>
    <name type="common">Hawaiian red shrimp</name>
    <dbReference type="NCBI Taxonomy" id="373956"/>
    <lineage>
        <taxon>Eukaryota</taxon>
        <taxon>Metazoa</taxon>
        <taxon>Ecdysozoa</taxon>
        <taxon>Arthropoda</taxon>
        <taxon>Crustacea</taxon>
        <taxon>Multicrustacea</taxon>
        <taxon>Malacostraca</taxon>
        <taxon>Eumalacostraca</taxon>
        <taxon>Eucarida</taxon>
        <taxon>Decapoda</taxon>
        <taxon>Pleocyemata</taxon>
        <taxon>Caridea</taxon>
        <taxon>Atyoidea</taxon>
        <taxon>Atyidae</taxon>
        <taxon>Halocaridina</taxon>
    </lineage>
</organism>
<feature type="binding site" evidence="8">
    <location>
        <position position="28"/>
    </location>
    <ligand>
        <name>Na(+)</name>
        <dbReference type="ChEBI" id="CHEBI:29101"/>
        <label>1</label>
    </ligand>
</feature>
<comment type="subcellular location">
    <subcellularLocation>
        <location evidence="1">Membrane</location>
        <topology evidence="1">Multi-pass membrane protein</topology>
    </subcellularLocation>
</comment>
<evidence type="ECO:0000256" key="8">
    <source>
        <dbReference type="PIRSR" id="PIRSR600175-1"/>
    </source>
</evidence>
<evidence type="ECO:0000256" key="7">
    <source>
        <dbReference type="ARBA" id="ARBA00023136"/>
    </source>
</evidence>
<feature type="transmembrane region" description="Helical" evidence="11">
    <location>
        <begin position="215"/>
        <end position="235"/>
    </location>
</feature>
<keyword evidence="9" id="KW-1015">Disulfide bond</keyword>
<feature type="binding site" evidence="8">
    <location>
        <position position="366"/>
    </location>
    <ligand>
        <name>Na(+)</name>
        <dbReference type="ChEBI" id="CHEBI:29101"/>
        <label>1</label>
    </ligand>
</feature>
<feature type="binding site" evidence="8">
    <location>
        <position position="265"/>
    </location>
    <ligand>
        <name>Na(+)</name>
        <dbReference type="ChEBI" id="CHEBI:29101"/>
        <label>1</label>
    </ligand>
</feature>
<feature type="transmembrane region" description="Helical" evidence="11">
    <location>
        <begin position="391"/>
        <end position="416"/>
    </location>
</feature>
<keyword evidence="3 10" id="KW-0813">Transport</keyword>
<dbReference type="GO" id="GO:0005283">
    <property type="term" value="F:amino acid:sodium symporter activity"/>
    <property type="evidence" value="ECO:0007669"/>
    <property type="project" value="TreeGrafter"/>
</dbReference>
<name>A0AAN8WMY1_HALRR</name>
<feature type="binding site" evidence="8">
    <location>
        <position position="362"/>
    </location>
    <ligand>
        <name>Na(+)</name>
        <dbReference type="ChEBI" id="CHEBI:29101"/>
        <label>1</label>
    </ligand>
</feature>
<evidence type="ECO:0000256" key="3">
    <source>
        <dbReference type="ARBA" id="ARBA00022448"/>
    </source>
</evidence>
<feature type="transmembrane region" description="Helical" evidence="11">
    <location>
        <begin position="463"/>
        <end position="484"/>
    </location>
</feature>
<feature type="transmembrane region" description="Helical" evidence="11">
    <location>
        <begin position="20"/>
        <end position="37"/>
    </location>
</feature>
<proteinExistence type="inferred from homology"/>
<keyword evidence="6 11" id="KW-1133">Transmembrane helix</keyword>
<evidence type="ECO:0000256" key="2">
    <source>
        <dbReference type="ARBA" id="ARBA00006459"/>
    </source>
</evidence>
<protein>
    <recommendedName>
        <fullName evidence="10">Transporter</fullName>
    </recommendedName>
</protein>
<dbReference type="PANTHER" id="PTHR11616:SF241">
    <property type="entry name" value="SODIUM- AND CHLORIDE-DEPENDENT GLYCINE TRANSPORTER 2"/>
    <property type="match status" value="1"/>
</dbReference>
<evidence type="ECO:0000256" key="9">
    <source>
        <dbReference type="PIRSR" id="PIRSR600175-2"/>
    </source>
</evidence>
<evidence type="ECO:0000256" key="1">
    <source>
        <dbReference type="ARBA" id="ARBA00004141"/>
    </source>
</evidence>
<feature type="transmembrane region" description="Helical" evidence="11">
    <location>
        <begin position="353"/>
        <end position="379"/>
    </location>
</feature>
<feature type="transmembrane region" description="Helical" evidence="11">
    <location>
        <begin position="422"/>
        <end position="443"/>
    </location>
</feature>
<dbReference type="GO" id="GO:0089718">
    <property type="term" value="P:amino acid import across plasma membrane"/>
    <property type="evidence" value="ECO:0007669"/>
    <property type="project" value="TreeGrafter"/>
</dbReference>
<feature type="disulfide bond" evidence="9">
    <location>
        <begin position="130"/>
        <end position="139"/>
    </location>
</feature>
<dbReference type="EMBL" id="JAXCGZ010022764">
    <property type="protein sequence ID" value="KAK7024560.1"/>
    <property type="molecule type" value="Genomic_DNA"/>
</dbReference>
<evidence type="ECO:0000256" key="4">
    <source>
        <dbReference type="ARBA" id="ARBA00022692"/>
    </source>
</evidence>
<dbReference type="PANTHER" id="PTHR11616">
    <property type="entry name" value="SODIUM/CHLORIDE DEPENDENT TRANSPORTER"/>
    <property type="match status" value="1"/>
</dbReference>
<accession>A0AAN8WMY1</accession>
<evidence type="ECO:0000256" key="5">
    <source>
        <dbReference type="ARBA" id="ARBA00022847"/>
    </source>
</evidence>
<dbReference type="AlphaFoldDB" id="A0AAN8WMY1"/>
<dbReference type="InterPro" id="IPR000175">
    <property type="entry name" value="Na/ntran_symport"/>
</dbReference>
<feature type="binding site" evidence="8">
    <location>
        <position position="297"/>
    </location>
    <ligand>
        <name>Na(+)</name>
        <dbReference type="ChEBI" id="CHEBI:29101"/>
        <label>1</label>
    </ligand>
</feature>
<dbReference type="SUPFAM" id="SSF161070">
    <property type="entry name" value="SNF-like"/>
    <property type="match status" value="1"/>
</dbReference>
<keyword evidence="13" id="KW-1185">Reference proteome</keyword>
<dbReference type="PROSITE" id="PS50267">
    <property type="entry name" value="NA_NEUROTRAN_SYMP_3"/>
    <property type="match status" value="1"/>
</dbReference>
<feature type="transmembrane region" description="Helical" evidence="11">
    <location>
        <begin position="91"/>
        <end position="115"/>
    </location>
</feature>
<keyword evidence="4 10" id="KW-0812">Transmembrane</keyword>
<sequence length="614" mass="69374">MGREDENNQRGNWDSKLEYFLSLLGYAVGIGNVWRFPYLCYRNGGGAFLIPYLLMLFLVGIPLFLLETAVGQFSSSGCLTLYNVCPVFKGIGYSSIMVTLIASTYYSVVVSYPLVYLFKSFATTLPWASCDNEWNTEGCVAPVEIESVTNSSEHYVSSADEYFHNHILQISTGIDDPDGLVWPISLANLFIWTVVFLCIFRGVKVVGKVVYLTTLFPYVMLFILFFRGVTLPGAWEGILYYISPNFERLLDFRVWVDAAVQISFSLGPGFGSLITMSSFNRFHNDCQRDAILIPVLNCATSIFAGFVVFSVLGFMSVRTGVPIYEVNAAGPGLAFITYPEALSLMPLAPLWSVLFFLMLFFLGIGSIFVQCEAMVVSIVDEFPYLRRWKSFIAFSSSLFMFLAAQFCCSRGGMYVLHILDTYSATVPIILSCLCETIVFAFIYGSGRVTSDIQMMISKPISCFWYLMWLVFTPLVLLFIFFNTLVNLTPGSYQYYIFPDWAVRVGWLTASLSMGAIPLYMFYYMLVTEGSFTKRLKHSFTPSSSWGPALEHHREEWLNYNSRNPLRYHHLYPKYSRPLNAWSANTSNALSDHNLDSLDVVIPLSSKLSEDEVDS</sequence>
<dbReference type="GO" id="GO:0046872">
    <property type="term" value="F:metal ion binding"/>
    <property type="evidence" value="ECO:0007669"/>
    <property type="project" value="UniProtKB-KW"/>
</dbReference>
<evidence type="ECO:0000313" key="13">
    <source>
        <dbReference type="Proteomes" id="UP001381693"/>
    </source>
</evidence>
<feature type="transmembrane region" description="Helical" evidence="11">
    <location>
        <begin position="49"/>
        <end position="70"/>
    </location>
</feature>
<keyword evidence="8" id="KW-0479">Metal-binding</keyword>
<feature type="transmembrane region" description="Helical" evidence="11">
    <location>
        <begin position="291"/>
        <end position="315"/>
    </location>
</feature>
<keyword evidence="8" id="KW-0915">Sodium</keyword>
<feature type="binding site" evidence="8">
    <location>
        <position position="27"/>
    </location>
    <ligand>
        <name>Na(+)</name>
        <dbReference type="ChEBI" id="CHEBI:29101"/>
        <label>1</label>
    </ligand>
</feature>
<dbReference type="PRINTS" id="PR00176">
    <property type="entry name" value="NANEUSMPORT"/>
</dbReference>
<feature type="binding site" evidence="8">
    <location>
        <position position="25"/>
    </location>
    <ligand>
        <name>Na(+)</name>
        <dbReference type="ChEBI" id="CHEBI:29101"/>
        <label>1</label>
    </ligand>
</feature>
<dbReference type="GO" id="GO:0005886">
    <property type="term" value="C:plasma membrane"/>
    <property type="evidence" value="ECO:0007669"/>
    <property type="project" value="TreeGrafter"/>
</dbReference>
<evidence type="ECO:0000313" key="12">
    <source>
        <dbReference type="EMBL" id="KAK7024560.1"/>
    </source>
</evidence>
<evidence type="ECO:0000256" key="6">
    <source>
        <dbReference type="ARBA" id="ARBA00022989"/>
    </source>
</evidence>
<evidence type="ECO:0000256" key="10">
    <source>
        <dbReference type="RuleBase" id="RU003732"/>
    </source>
</evidence>
<feature type="transmembrane region" description="Helical" evidence="11">
    <location>
        <begin position="255"/>
        <end position="279"/>
    </location>
</feature>
<dbReference type="PROSITE" id="PS00610">
    <property type="entry name" value="NA_NEUROTRAN_SYMP_1"/>
    <property type="match status" value="1"/>
</dbReference>
<gene>
    <name evidence="12" type="ORF">SK128_016326</name>
</gene>
<dbReference type="InterPro" id="IPR037272">
    <property type="entry name" value="SNS_sf"/>
</dbReference>
<reference evidence="12 13" key="1">
    <citation type="submission" date="2023-11" db="EMBL/GenBank/DDBJ databases">
        <title>Halocaridina rubra genome assembly.</title>
        <authorList>
            <person name="Smith C."/>
        </authorList>
    </citation>
    <scope>NUCLEOTIDE SEQUENCE [LARGE SCALE GENOMIC DNA]</scope>
    <source>
        <strain evidence="12">EP-1</strain>
        <tissue evidence="12">Whole</tissue>
    </source>
</reference>
<comment type="caution">
    <text evidence="12">The sequence shown here is derived from an EMBL/GenBank/DDBJ whole genome shotgun (WGS) entry which is preliminary data.</text>
</comment>
<evidence type="ECO:0000256" key="11">
    <source>
        <dbReference type="SAM" id="Phobius"/>
    </source>
</evidence>
<dbReference type="NCBIfam" id="NF037979">
    <property type="entry name" value="Na_transp"/>
    <property type="match status" value="1"/>
</dbReference>
<keyword evidence="7 11" id="KW-0472">Membrane</keyword>
<feature type="transmembrane region" description="Helical" evidence="11">
    <location>
        <begin position="504"/>
        <end position="526"/>
    </location>
</feature>
<dbReference type="Pfam" id="PF00209">
    <property type="entry name" value="SNF"/>
    <property type="match status" value="1"/>
</dbReference>
<feature type="binding site" evidence="8">
    <location>
        <position position="32"/>
    </location>
    <ligand>
        <name>Na(+)</name>
        <dbReference type="ChEBI" id="CHEBI:29101"/>
        <label>1</label>
    </ligand>
</feature>
<comment type="similarity">
    <text evidence="2 10">Belongs to the sodium:neurotransmitter symporter (SNF) (TC 2.A.22) family.</text>
</comment>
<keyword evidence="5 10" id="KW-0769">Symport</keyword>